<dbReference type="FunFam" id="1.20.1260.100:FF:000001">
    <property type="entry name" value="translocator protein 2"/>
    <property type="match status" value="1"/>
</dbReference>
<dbReference type="NCBIfam" id="NF047825">
    <property type="entry name" value="T-richsensTspOAlph"/>
    <property type="match status" value="1"/>
</dbReference>
<dbReference type="AlphaFoldDB" id="A0A411Z1P2"/>
<feature type="transmembrane region" description="Helical" evidence="6">
    <location>
        <begin position="42"/>
        <end position="64"/>
    </location>
</feature>
<feature type="transmembrane region" description="Helical" evidence="6">
    <location>
        <begin position="128"/>
        <end position="150"/>
    </location>
</feature>
<name>A0A411Z1P2_9RHOB</name>
<sequence length="159" mass="17455">MDFALFFTYLAACGAAAATGAMFQPGDWYKGLSKPWWTPKDWMFPVAWTVLYLSMAIAAMRVAMLAGSDDRVGQALALWALQIALNTLWTPVFFGLRRIRAGLIVLGLLWIAVAATLAAFWQIDPVAGWLFAPYLLWVTIAGALNASVWMRNPVAVRAG</sequence>
<dbReference type="Pfam" id="PF03073">
    <property type="entry name" value="TspO_MBR"/>
    <property type="match status" value="1"/>
</dbReference>
<feature type="signal peptide" evidence="7">
    <location>
        <begin position="1"/>
        <end position="17"/>
    </location>
</feature>
<dbReference type="GO" id="GO:0016020">
    <property type="term" value="C:membrane"/>
    <property type="evidence" value="ECO:0007669"/>
    <property type="project" value="UniProtKB-SubCell"/>
</dbReference>
<dbReference type="PIRSF" id="PIRSF005859">
    <property type="entry name" value="PBR"/>
    <property type="match status" value="1"/>
</dbReference>
<dbReference type="GO" id="GO:0033013">
    <property type="term" value="P:tetrapyrrole metabolic process"/>
    <property type="evidence" value="ECO:0007669"/>
    <property type="project" value="UniProtKB-ARBA"/>
</dbReference>
<organism evidence="8 9">
    <name type="scientific">Pseudotabrizicola alkalilacus</name>
    <dbReference type="NCBI Taxonomy" id="2305252"/>
    <lineage>
        <taxon>Bacteria</taxon>
        <taxon>Pseudomonadati</taxon>
        <taxon>Pseudomonadota</taxon>
        <taxon>Alphaproteobacteria</taxon>
        <taxon>Rhodobacterales</taxon>
        <taxon>Paracoccaceae</taxon>
        <taxon>Pseudotabrizicola</taxon>
    </lineage>
</organism>
<comment type="caution">
    <text evidence="8">The sequence shown here is derived from an EMBL/GenBank/DDBJ whole genome shotgun (WGS) entry which is preliminary data.</text>
</comment>
<feature type="transmembrane region" description="Helical" evidence="6">
    <location>
        <begin position="76"/>
        <end position="96"/>
    </location>
</feature>
<dbReference type="EMBL" id="QWEY01000006">
    <property type="protein sequence ID" value="RGP36983.1"/>
    <property type="molecule type" value="Genomic_DNA"/>
</dbReference>
<dbReference type="PANTHER" id="PTHR10057">
    <property type="entry name" value="PERIPHERAL-TYPE BENZODIAZEPINE RECEPTOR"/>
    <property type="match status" value="1"/>
</dbReference>
<proteinExistence type="inferred from homology"/>
<gene>
    <name evidence="8" type="ORF">D1012_12610</name>
</gene>
<dbReference type="OrthoDB" id="9795496at2"/>
<evidence type="ECO:0000313" key="8">
    <source>
        <dbReference type="EMBL" id="RGP36983.1"/>
    </source>
</evidence>
<evidence type="ECO:0000256" key="7">
    <source>
        <dbReference type="SAM" id="SignalP"/>
    </source>
</evidence>
<dbReference type="RefSeq" id="WP_118152710.1">
    <property type="nucleotide sequence ID" value="NZ_QWEY01000006.1"/>
</dbReference>
<dbReference type="InterPro" id="IPR038330">
    <property type="entry name" value="TspO/MBR-related_sf"/>
</dbReference>
<reference evidence="8 9" key="1">
    <citation type="submission" date="2018-08" db="EMBL/GenBank/DDBJ databases">
        <title>Flavobacterium tibetense sp. nov., isolated from a wetland YonghuCo on Tibetan Plateau.</title>
        <authorList>
            <person name="Phurbu D."/>
            <person name="Lu H."/>
            <person name="Xing P."/>
        </authorList>
    </citation>
    <scope>NUCLEOTIDE SEQUENCE [LARGE SCALE GENOMIC DNA]</scope>
    <source>
        <strain evidence="8 9">DJC</strain>
    </source>
</reference>
<dbReference type="PANTHER" id="PTHR10057:SF0">
    <property type="entry name" value="TRANSLOCATOR PROTEIN"/>
    <property type="match status" value="1"/>
</dbReference>
<dbReference type="CDD" id="cd15904">
    <property type="entry name" value="TSPO_MBR"/>
    <property type="match status" value="1"/>
</dbReference>
<dbReference type="Proteomes" id="UP000284547">
    <property type="component" value="Unassembled WGS sequence"/>
</dbReference>
<evidence type="ECO:0000256" key="4">
    <source>
        <dbReference type="ARBA" id="ARBA00022989"/>
    </source>
</evidence>
<keyword evidence="9" id="KW-1185">Reference proteome</keyword>
<evidence type="ECO:0000256" key="2">
    <source>
        <dbReference type="ARBA" id="ARBA00007524"/>
    </source>
</evidence>
<keyword evidence="5 6" id="KW-0472">Membrane</keyword>
<evidence type="ECO:0000256" key="6">
    <source>
        <dbReference type="SAM" id="Phobius"/>
    </source>
</evidence>
<accession>A0A411Z1P2</accession>
<evidence type="ECO:0000313" key="9">
    <source>
        <dbReference type="Proteomes" id="UP000284547"/>
    </source>
</evidence>
<dbReference type="Gene3D" id="1.20.1260.100">
    <property type="entry name" value="TspO/MBR protein"/>
    <property type="match status" value="1"/>
</dbReference>
<protein>
    <submittedName>
        <fullName evidence="8">Tryptophan-rich sensory protein</fullName>
    </submittedName>
</protein>
<evidence type="ECO:0000256" key="5">
    <source>
        <dbReference type="ARBA" id="ARBA00023136"/>
    </source>
</evidence>
<feature type="chain" id="PRO_5019414478" evidence="7">
    <location>
        <begin position="18"/>
        <end position="159"/>
    </location>
</feature>
<comment type="subcellular location">
    <subcellularLocation>
        <location evidence="1">Membrane</location>
        <topology evidence="1">Multi-pass membrane protein</topology>
    </subcellularLocation>
</comment>
<feature type="transmembrane region" description="Helical" evidence="6">
    <location>
        <begin position="102"/>
        <end position="121"/>
    </location>
</feature>
<evidence type="ECO:0000256" key="3">
    <source>
        <dbReference type="ARBA" id="ARBA00022692"/>
    </source>
</evidence>
<keyword evidence="4 6" id="KW-1133">Transmembrane helix</keyword>
<comment type="similarity">
    <text evidence="2">Belongs to the TspO/BZRP family.</text>
</comment>
<dbReference type="InterPro" id="IPR004307">
    <property type="entry name" value="TspO_MBR"/>
</dbReference>
<keyword evidence="7" id="KW-0732">Signal</keyword>
<keyword evidence="3 6" id="KW-0812">Transmembrane</keyword>
<evidence type="ECO:0000256" key="1">
    <source>
        <dbReference type="ARBA" id="ARBA00004141"/>
    </source>
</evidence>